<feature type="transmembrane region" description="Helical" evidence="1">
    <location>
        <begin position="13"/>
        <end position="34"/>
    </location>
</feature>
<name>A0A5N6E4N4_ASPPA</name>
<keyword evidence="1" id="KW-0472">Membrane</keyword>
<organism evidence="2 3">
    <name type="scientific">Aspergillus parasiticus</name>
    <dbReference type="NCBI Taxonomy" id="5067"/>
    <lineage>
        <taxon>Eukaryota</taxon>
        <taxon>Fungi</taxon>
        <taxon>Dikarya</taxon>
        <taxon>Ascomycota</taxon>
        <taxon>Pezizomycotina</taxon>
        <taxon>Eurotiomycetes</taxon>
        <taxon>Eurotiomycetidae</taxon>
        <taxon>Eurotiales</taxon>
        <taxon>Aspergillaceae</taxon>
        <taxon>Aspergillus</taxon>
        <taxon>Aspergillus subgen. Circumdati</taxon>
    </lineage>
</organism>
<gene>
    <name evidence="2" type="ORF">BDV34DRAFT_185682</name>
</gene>
<dbReference type="AlphaFoldDB" id="A0A5N6E4N4"/>
<sequence length="58" mass="6685">MSVESFQGLIDEMMMMMMLPVLRLWDLMLSGAVIHGSMPMSRRLGQIERHFRICGVTN</sequence>
<evidence type="ECO:0000313" key="2">
    <source>
        <dbReference type="EMBL" id="KAB8211400.1"/>
    </source>
</evidence>
<keyword evidence="1" id="KW-0812">Transmembrane</keyword>
<reference evidence="2 3" key="1">
    <citation type="submission" date="2019-04" db="EMBL/GenBank/DDBJ databases">
        <title>Fungal friends and foes A comparative genomics study of 23 Aspergillus species from section Flavi.</title>
        <authorList>
            <consortium name="DOE Joint Genome Institute"/>
            <person name="Kjaerbolling I."/>
            <person name="Vesth T.C."/>
            <person name="Frisvad J.C."/>
            <person name="Nybo J.L."/>
            <person name="Theobald S."/>
            <person name="Kildgaard S."/>
            <person name="Petersen T.I."/>
            <person name="Kuo A."/>
            <person name="Sato A."/>
            <person name="Lyhne E.K."/>
            <person name="Kogle M.E."/>
            <person name="Wiebenga A."/>
            <person name="Kun R.S."/>
            <person name="Lubbers R.J."/>
            <person name="Makela M.R."/>
            <person name="Barry K."/>
            <person name="Chovatia M."/>
            <person name="Clum A."/>
            <person name="Daum C."/>
            <person name="Haridas S."/>
            <person name="He G."/>
            <person name="LaButti K."/>
            <person name="Lipzen A."/>
            <person name="Mondo S."/>
            <person name="Pangilinan J."/>
            <person name="Riley R."/>
            <person name="Salamov A."/>
            <person name="Simmons B.A."/>
            <person name="Magnuson J.K."/>
            <person name="Henrissat B."/>
            <person name="Mortensen U.H."/>
            <person name="Larsen T.O."/>
            <person name="De vries R.P."/>
            <person name="Grigoriev I.V."/>
            <person name="Machida M."/>
            <person name="Baker S.E."/>
            <person name="Andersen M.R."/>
        </authorList>
    </citation>
    <scope>NUCLEOTIDE SEQUENCE [LARGE SCALE GENOMIC DNA]</scope>
    <source>
        <strain evidence="2 3">CBS 117618</strain>
    </source>
</reference>
<evidence type="ECO:0000313" key="3">
    <source>
        <dbReference type="Proteomes" id="UP000326532"/>
    </source>
</evidence>
<dbReference type="VEuPathDB" id="FungiDB:BDV34DRAFT_185682"/>
<keyword evidence="3" id="KW-1185">Reference proteome</keyword>
<accession>A0A5N6E4N4</accession>
<keyword evidence="1" id="KW-1133">Transmembrane helix</keyword>
<evidence type="ECO:0000256" key="1">
    <source>
        <dbReference type="SAM" id="Phobius"/>
    </source>
</evidence>
<dbReference type="Proteomes" id="UP000326532">
    <property type="component" value="Unassembled WGS sequence"/>
</dbReference>
<protein>
    <submittedName>
        <fullName evidence="2">Uncharacterized protein</fullName>
    </submittedName>
</protein>
<dbReference type="EMBL" id="ML734939">
    <property type="protein sequence ID" value="KAB8211400.1"/>
    <property type="molecule type" value="Genomic_DNA"/>
</dbReference>
<proteinExistence type="predicted"/>